<keyword evidence="12 14" id="KW-0627">Porphyrin biosynthesis</keyword>
<feature type="binding site" evidence="15">
    <location>
        <position position="54"/>
    </location>
    <ligand>
        <name>S-adenosyl-L-methionine</name>
        <dbReference type="ChEBI" id="CHEBI:59789"/>
        <label>1</label>
    </ligand>
</feature>
<dbReference type="SFLD" id="SFLDS00029">
    <property type="entry name" value="Radical_SAM"/>
    <property type="match status" value="1"/>
</dbReference>
<feature type="binding site" evidence="15">
    <location>
        <position position="171"/>
    </location>
    <ligand>
        <name>S-adenosyl-L-methionine</name>
        <dbReference type="ChEBI" id="CHEBI:59789"/>
        <label>2</label>
    </ligand>
</feature>
<feature type="binding site" evidence="16">
    <location>
        <position position="64"/>
    </location>
    <ligand>
        <name>[4Fe-4S] cluster</name>
        <dbReference type="ChEBI" id="CHEBI:49883"/>
        <note>4Fe-4S-S-AdoMet</note>
    </ligand>
</feature>
<dbReference type="RefSeq" id="WP_043146467.1">
    <property type="nucleotide sequence ID" value="NZ_JSUQ01000029.1"/>
</dbReference>
<dbReference type="OrthoDB" id="9808022at2"/>
<dbReference type="InterPro" id="IPR058240">
    <property type="entry name" value="rSAM_sf"/>
</dbReference>
<comment type="subunit">
    <text evidence="4">Monomer.</text>
</comment>
<feature type="binding site" evidence="16">
    <location>
        <position position="67"/>
    </location>
    <ligand>
        <name>[4Fe-4S] cluster</name>
        <dbReference type="ChEBI" id="CHEBI:49883"/>
        <note>4Fe-4S-S-AdoMet</note>
    </ligand>
</feature>
<reference evidence="18 19" key="1">
    <citation type="submission" date="2014-10" db="EMBL/GenBank/DDBJ databases">
        <title>Genome sequence of Ponticoccus sp. strain UMTAT08 isolated from clonal culture of toxic dinoflagellate Alexandrium tamiyavanichii.</title>
        <authorList>
            <person name="Gan H.Y."/>
            <person name="Muhd D.-D."/>
            <person name="Mohd Noor M.E."/>
            <person name="Yeong Y.S."/>
            <person name="Usup G."/>
        </authorList>
    </citation>
    <scope>NUCLEOTIDE SEQUENCE [LARGE SCALE GENOMIC DNA]</scope>
    <source>
        <strain evidence="18 19">UMTAT08</strain>
    </source>
</reference>
<evidence type="ECO:0000256" key="14">
    <source>
        <dbReference type="PIRNR" id="PIRNR000167"/>
    </source>
</evidence>
<dbReference type="STRING" id="561184.SAMN05216376_11651"/>
<evidence type="ECO:0000256" key="16">
    <source>
        <dbReference type="PIRSR" id="PIRSR000167-2"/>
    </source>
</evidence>
<dbReference type="EMBL" id="JSUQ01000029">
    <property type="protein sequence ID" value="KHQ50215.1"/>
    <property type="molecule type" value="Genomic_DNA"/>
</dbReference>
<feature type="binding site" evidence="16">
    <location>
        <position position="60"/>
    </location>
    <ligand>
        <name>[4Fe-4S] cluster</name>
        <dbReference type="ChEBI" id="CHEBI:49883"/>
        <note>4Fe-4S-S-AdoMet</note>
    </ligand>
</feature>
<evidence type="ECO:0000256" key="10">
    <source>
        <dbReference type="ARBA" id="ARBA00023004"/>
    </source>
</evidence>
<keyword evidence="9 14" id="KW-0560">Oxidoreductase</keyword>
<name>A0A0B3RG45_9RHOB</name>
<dbReference type="GO" id="GO:0046872">
    <property type="term" value="F:metal ion binding"/>
    <property type="evidence" value="ECO:0007669"/>
    <property type="project" value="UniProtKB-KW"/>
</dbReference>
<dbReference type="EC" id="1.3.98.3" evidence="14"/>
<dbReference type="GO" id="GO:0051989">
    <property type="term" value="F:coproporphyrinogen dehydrogenase activity"/>
    <property type="evidence" value="ECO:0007669"/>
    <property type="project" value="UniProtKB-EC"/>
</dbReference>
<keyword evidence="8 14" id="KW-0479">Metal-binding</keyword>
<evidence type="ECO:0000256" key="15">
    <source>
        <dbReference type="PIRSR" id="PIRSR000167-1"/>
    </source>
</evidence>
<dbReference type="GO" id="GO:0004109">
    <property type="term" value="F:coproporphyrinogen oxidase activity"/>
    <property type="evidence" value="ECO:0007669"/>
    <property type="project" value="InterPro"/>
</dbReference>
<dbReference type="Pfam" id="PF04055">
    <property type="entry name" value="Radical_SAM"/>
    <property type="match status" value="1"/>
</dbReference>
<dbReference type="InterPro" id="IPR034505">
    <property type="entry name" value="Coproporphyrinogen-III_oxidase"/>
</dbReference>
<dbReference type="UniPathway" id="UPA00251">
    <property type="reaction ID" value="UER00323"/>
</dbReference>
<proteinExistence type="inferred from homology"/>
<feature type="binding site" evidence="15">
    <location>
        <position position="183"/>
    </location>
    <ligand>
        <name>S-adenosyl-L-methionine</name>
        <dbReference type="ChEBI" id="CHEBI:59789"/>
        <label>2</label>
    </ligand>
</feature>
<feature type="binding site" evidence="15">
    <location>
        <position position="242"/>
    </location>
    <ligand>
        <name>S-adenosyl-L-methionine</name>
        <dbReference type="ChEBI" id="CHEBI:59789"/>
        <label>2</label>
    </ligand>
</feature>
<evidence type="ECO:0000256" key="11">
    <source>
        <dbReference type="ARBA" id="ARBA00023014"/>
    </source>
</evidence>
<dbReference type="Proteomes" id="UP000030960">
    <property type="component" value="Unassembled WGS sequence"/>
</dbReference>
<dbReference type="PIRSF" id="PIRSF000167">
    <property type="entry name" value="HemN"/>
    <property type="match status" value="1"/>
</dbReference>
<evidence type="ECO:0000313" key="19">
    <source>
        <dbReference type="Proteomes" id="UP000030960"/>
    </source>
</evidence>
<dbReference type="InterPro" id="IPR013785">
    <property type="entry name" value="Aldolase_TIM"/>
</dbReference>
<comment type="pathway">
    <text evidence="2 14">Porphyrin-containing compound metabolism; protoporphyrin-IX biosynthesis; protoporphyrinogen-IX from coproporphyrinogen-III (AdoMet route): step 1/1.</text>
</comment>
<comment type="cofactor">
    <cofactor evidence="14 16">
        <name>[4Fe-4S] cluster</name>
        <dbReference type="ChEBI" id="CHEBI:49883"/>
    </cofactor>
    <text evidence="14 16">Binds 1 [4Fe-4S] cluster. The cluster is coordinated with 3 cysteines and an exchangeable S-adenosyl-L-methionine.</text>
</comment>
<dbReference type="PROSITE" id="PS51918">
    <property type="entry name" value="RADICAL_SAM"/>
    <property type="match status" value="1"/>
</dbReference>
<comment type="similarity">
    <text evidence="3 14">Belongs to the anaerobic coproporphyrinogen-III oxidase family.</text>
</comment>
<organism evidence="18 19">
    <name type="scientific">Mameliella alba</name>
    <dbReference type="NCBI Taxonomy" id="561184"/>
    <lineage>
        <taxon>Bacteria</taxon>
        <taxon>Pseudomonadati</taxon>
        <taxon>Pseudomonadota</taxon>
        <taxon>Alphaproteobacteria</taxon>
        <taxon>Rhodobacterales</taxon>
        <taxon>Roseobacteraceae</taxon>
        <taxon>Mameliella</taxon>
    </lineage>
</organism>
<feature type="binding site" evidence="15">
    <location>
        <position position="144"/>
    </location>
    <ligand>
        <name>S-adenosyl-L-methionine</name>
        <dbReference type="ChEBI" id="CHEBI:59789"/>
        <label>1</label>
    </ligand>
</feature>
<dbReference type="InterPro" id="IPR006638">
    <property type="entry name" value="Elp3/MiaA/NifB-like_rSAM"/>
</dbReference>
<comment type="catalytic activity">
    <reaction evidence="13 14">
        <text>coproporphyrinogen III + 2 S-adenosyl-L-methionine = protoporphyrinogen IX + 2 5'-deoxyadenosine + 2 L-methionine + 2 CO2</text>
        <dbReference type="Rhea" id="RHEA:15425"/>
        <dbReference type="ChEBI" id="CHEBI:16526"/>
        <dbReference type="ChEBI" id="CHEBI:17319"/>
        <dbReference type="ChEBI" id="CHEBI:57307"/>
        <dbReference type="ChEBI" id="CHEBI:57309"/>
        <dbReference type="ChEBI" id="CHEBI:57844"/>
        <dbReference type="ChEBI" id="CHEBI:59789"/>
        <dbReference type="EC" id="1.3.98.3"/>
    </reaction>
</comment>
<evidence type="ECO:0000256" key="4">
    <source>
        <dbReference type="ARBA" id="ARBA00011245"/>
    </source>
</evidence>
<evidence type="ECO:0000256" key="9">
    <source>
        <dbReference type="ARBA" id="ARBA00023002"/>
    </source>
</evidence>
<dbReference type="InterPro" id="IPR007197">
    <property type="entry name" value="rSAM"/>
</dbReference>
<feature type="domain" description="Radical SAM core" evidence="17">
    <location>
        <begin position="45"/>
        <end position="287"/>
    </location>
</feature>
<dbReference type="NCBIfam" id="TIGR00538">
    <property type="entry name" value="hemN"/>
    <property type="match status" value="1"/>
</dbReference>
<feature type="binding site" evidence="15">
    <location>
        <begin position="112"/>
        <end position="113"/>
    </location>
    <ligand>
        <name>S-adenosyl-L-methionine</name>
        <dbReference type="ChEBI" id="CHEBI:59789"/>
        <label>2</label>
    </ligand>
</feature>
<protein>
    <recommendedName>
        <fullName evidence="14">Coproporphyrinogen-III oxidase</fullName>
        <ecNumber evidence="14">1.3.98.3</ecNumber>
    </recommendedName>
</protein>
<evidence type="ECO:0000256" key="1">
    <source>
        <dbReference type="ARBA" id="ARBA00004496"/>
    </source>
</evidence>
<dbReference type="AlphaFoldDB" id="A0A0B3RG45"/>
<dbReference type="InterPro" id="IPR004558">
    <property type="entry name" value="Coprogen_oxidase_HemN"/>
</dbReference>
<dbReference type="SFLD" id="SFLDG01065">
    <property type="entry name" value="anaerobic_coproporphyrinogen-I"/>
    <property type="match status" value="1"/>
</dbReference>
<evidence type="ECO:0000259" key="17">
    <source>
        <dbReference type="PROSITE" id="PS51918"/>
    </source>
</evidence>
<dbReference type="PANTHER" id="PTHR13932">
    <property type="entry name" value="COPROPORPHYRINIGEN III OXIDASE"/>
    <property type="match status" value="1"/>
</dbReference>
<evidence type="ECO:0000256" key="6">
    <source>
        <dbReference type="ARBA" id="ARBA00022490"/>
    </source>
</evidence>
<sequence>MKQIDRLRSLGLFDARVPRYTSYPTAPVFTPQVGATDQAQALAALDPDVPVSVYIHIPFCERLCWFCACRTQGTQTLAPVESYIGTLEQELALLKDTLPPGLRMGRMHWGGGTPTILPPALIHRLAQAVKAVIPPTEDCEFSVEIDPTMVDRAKIAALAAEGMNRASIGIQDFDPVVQEAIGRLQPFDVTRACVEDLRAAGIHSLNADLVYGLPHQDAARLNDTVAKVLELAPDRIALFGYAHVPWMSKRQKLIDEATLPHEVERYQLAELAARRFAEAGFDSIGIDHFARPDDGLALAARTGHLRRNFQGYVDDRCATLIGLGASSISRLPTGFVQNAPATPAYVQRIEAGDLAGARGHVMTGDDLLRARAIEMIMCDFRLDLDALREEFGPEADGLRGEMTRAAERFGDLVTLGDDTLAIPPEGRALTRMVARLFDGYTPDGARYSQAS</sequence>
<feature type="binding site" evidence="15">
    <location>
        <position position="111"/>
    </location>
    <ligand>
        <name>S-adenosyl-L-methionine</name>
        <dbReference type="ChEBI" id="CHEBI:59789"/>
        <label>1</label>
    </ligand>
</feature>
<dbReference type="SUPFAM" id="SSF102114">
    <property type="entry name" value="Radical SAM enzymes"/>
    <property type="match status" value="1"/>
</dbReference>
<dbReference type="PANTHER" id="PTHR13932:SF6">
    <property type="entry name" value="OXYGEN-INDEPENDENT COPROPORPHYRINOGEN III OXIDASE"/>
    <property type="match status" value="1"/>
</dbReference>
<comment type="subcellular location">
    <subcellularLocation>
        <location evidence="1 14">Cytoplasm</location>
    </subcellularLocation>
</comment>
<keyword evidence="6 14" id="KW-0963">Cytoplasm</keyword>
<evidence type="ECO:0000256" key="2">
    <source>
        <dbReference type="ARBA" id="ARBA00004785"/>
    </source>
</evidence>
<feature type="binding site" evidence="15">
    <location>
        <position position="328"/>
    </location>
    <ligand>
        <name>S-adenosyl-L-methionine</name>
        <dbReference type="ChEBI" id="CHEBI:59789"/>
        <label>1</label>
    </ligand>
</feature>
<comment type="caution">
    <text evidence="18">The sequence shown here is derived from an EMBL/GenBank/DDBJ whole genome shotgun (WGS) entry which is preliminary data.</text>
</comment>
<dbReference type="GO" id="GO:0005737">
    <property type="term" value="C:cytoplasm"/>
    <property type="evidence" value="ECO:0007669"/>
    <property type="project" value="UniProtKB-SubCell"/>
</dbReference>
<keyword evidence="10 14" id="KW-0408">Iron</keyword>
<keyword evidence="19" id="KW-1185">Reference proteome</keyword>
<keyword evidence="5 14" id="KW-0004">4Fe-4S</keyword>
<feature type="binding site" evidence="15">
    <location>
        <begin position="66"/>
        <end position="68"/>
    </location>
    <ligand>
        <name>S-adenosyl-L-methionine</name>
        <dbReference type="ChEBI" id="CHEBI:59789"/>
        <label>2</label>
    </ligand>
</feature>
<feature type="binding site" evidence="15">
    <location>
        <position position="208"/>
    </location>
    <ligand>
        <name>S-adenosyl-L-methionine</name>
        <dbReference type="ChEBI" id="CHEBI:59789"/>
        <label>2</label>
    </ligand>
</feature>
<dbReference type="PATRIC" id="fig|1515334.3.peg.5228"/>
<evidence type="ECO:0000256" key="7">
    <source>
        <dbReference type="ARBA" id="ARBA00022691"/>
    </source>
</evidence>
<evidence type="ECO:0000256" key="13">
    <source>
        <dbReference type="ARBA" id="ARBA00048321"/>
    </source>
</evidence>
<evidence type="ECO:0000256" key="3">
    <source>
        <dbReference type="ARBA" id="ARBA00005493"/>
    </source>
</evidence>
<keyword evidence="7 14" id="KW-0949">S-adenosyl-L-methionine</keyword>
<evidence type="ECO:0000256" key="8">
    <source>
        <dbReference type="ARBA" id="ARBA00022723"/>
    </source>
</evidence>
<evidence type="ECO:0000256" key="5">
    <source>
        <dbReference type="ARBA" id="ARBA00022485"/>
    </source>
</evidence>
<dbReference type="Gene3D" id="3.20.20.70">
    <property type="entry name" value="Aldolase class I"/>
    <property type="match status" value="1"/>
</dbReference>
<dbReference type="SMART" id="SM00729">
    <property type="entry name" value="Elp3"/>
    <property type="match status" value="1"/>
</dbReference>
<dbReference type="GO" id="GO:0051539">
    <property type="term" value="F:4 iron, 4 sulfur cluster binding"/>
    <property type="evidence" value="ECO:0007669"/>
    <property type="project" value="UniProtKB-KW"/>
</dbReference>
<gene>
    <name evidence="18" type="ORF">OA50_05211</name>
</gene>
<evidence type="ECO:0000256" key="12">
    <source>
        <dbReference type="ARBA" id="ARBA00023244"/>
    </source>
</evidence>
<dbReference type="GO" id="GO:0006782">
    <property type="term" value="P:protoporphyrinogen IX biosynthetic process"/>
    <property type="evidence" value="ECO:0007669"/>
    <property type="project" value="UniProtKB-UniPathway"/>
</dbReference>
<keyword evidence="11 14" id="KW-0411">Iron-sulfur</keyword>
<evidence type="ECO:0000313" key="18">
    <source>
        <dbReference type="EMBL" id="KHQ50215.1"/>
    </source>
</evidence>
<accession>A0A0B3RG45</accession>
<dbReference type="Gene3D" id="1.10.10.920">
    <property type="match status" value="1"/>
</dbReference>